<evidence type="ECO:0000256" key="1">
    <source>
        <dbReference type="ARBA" id="ARBA00006654"/>
    </source>
</evidence>
<dbReference type="GO" id="GO:0030288">
    <property type="term" value="C:outer membrane-bounded periplasmic space"/>
    <property type="evidence" value="ECO:0007669"/>
    <property type="project" value="TreeGrafter"/>
</dbReference>
<organism evidence="6 7">
    <name type="scientific">Harenicola maris</name>
    <dbReference type="NCBI Taxonomy" id="2841044"/>
    <lineage>
        <taxon>Bacteria</taxon>
        <taxon>Pseudomonadati</taxon>
        <taxon>Pseudomonadota</taxon>
        <taxon>Alphaproteobacteria</taxon>
        <taxon>Rhodobacterales</taxon>
        <taxon>Paracoccaceae</taxon>
        <taxon>Harenicola</taxon>
    </lineage>
</organism>
<dbReference type="Gene3D" id="3.90.780.10">
    <property type="entry name" value="5'-Nucleotidase, C-terminal domain"/>
    <property type="match status" value="1"/>
</dbReference>
<keyword evidence="3" id="KW-0378">Hydrolase</keyword>
<evidence type="ECO:0000259" key="5">
    <source>
        <dbReference type="Pfam" id="PF02872"/>
    </source>
</evidence>
<dbReference type="PRINTS" id="PR01607">
    <property type="entry name" value="APYRASEFAMLY"/>
</dbReference>
<dbReference type="GO" id="GO:0046872">
    <property type="term" value="F:metal ion binding"/>
    <property type="evidence" value="ECO:0007669"/>
    <property type="project" value="InterPro"/>
</dbReference>
<sequence>MKPLHKTGPEEVILRILATSDIHGALLTEEDPPAQRMCGMGLAQAAVLVGKAREDMPGSILLDCGDFIQGTPCADRAITHDEGEDNPTISAMNVMGYDAVTLGNHEFNYGPHVLARLLKQAKFTAISSNLVALDDAPSFAPYAMIERQLEDGRGTQHTIRIGVIGLLPPQTLVWDRDHLAGHYQIMDIPTLARLLAAQLRADGAHVVVALCHSGISDSGTLHPSEHAATDVAQLRDIDAVICGHTHRVFPGEGHAPTPLVDPDRGLLAGTPAVMPGVMASHVGQIDLRLARRAGTWRVDDGEASLLKVADRPEGSIDPAVQRVAAPAIARLRDALAQSLGHSDLPLHTFFSLAAPSPALALIAAAQAQYTRTALAGSKWENLPLVSVTAPFRSGGWNGTEEAKFTHIPKGPVTGRGLFNLYEFPNTAKTLLMTGAQLRQMILNATDIYAQVTPGRSKQALIRSDVPAYMADSFYGLSYEIDLSKPQGDPGRLRSVNLNGKPLQARTRVAVAANNHRANLLQDQNACREELLSEGVLVRDIIAGFIKDRPVTEAMLPPCPWRFAPLQGTSALFLTGPSAHSYEAEAKAAGIQLRTPTDCGRLEARIKLGNRPGPG</sequence>
<dbReference type="Proteomes" id="UP001315686">
    <property type="component" value="Unassembled WGS sequence"/>
</dbReference>
<evidence type="ECO:0000313" key="6">
    <source>
        <dbReference type="EMBL" id="MBT0958321.1"/>
    </source>
</evidence>
<accession>A0AAP2CRP8</accession>
<dbReference type="SUPFAM" id="SSF56300">
    <property type="entry name" value="Metallo-dependent phosphatases"/>
    <property type="match status" value="1"/>
</dbReference>
<keyword evidence="2" id="KW-0732">Signal</keyword>
<dbReference type="PANTHER" id="PTHR11575">
    <property type="entry name" value="5'-NUCLEOTIDASE-RELATED"/>
    <property type="match status" value="1"/>
</dbReference>
<dbReference type="GO" id="GO:0000166">
    <property type="term" value="F:nucleotide binding"/>
    <property type="evidence" value="ECO:0007669"/>
    <property type="project" value="UniProtKB-KW"/>
</dbReference>
<dbReference type="GO" id="GO:0009166">
    <property type="term" value="P:nucleotide catabolic process"/>
    <property type="evidence" value="ECO:0007669"/>
    <property type="project" value="InterPro"/>
</dbReference>
<dbReference type="EMBL" id="JADQAZ010000002">
    <property type="protein sequence ID" value="MBT0958321.1"/>
    <property type="molecule type" value="Genomic_DNA"/>
</dbReference>
<dbReference type="InterPro" id="IPR008334">
    <property type="entry name" value="5'-Nucleotdase_C"/>
</dbReference>
<comment type="caution">
    <text evidence="6">The sequence shown here is derived from an EMBL/GenBank/DDBJ whole genome shotgun (WGS) entry which is preliminary data.</text>
</comment>
<dbReference type="InterPro" id="IPR006179">
    <property type="entry name" value="5_nucleotidase/apyrase"/>
</dbReference>
<comment type="similarity">
    <text evidence="1 3">Belongs to the 5'-nucleotidase family.</text>
</comment>
<keyword evidence="7" id="KW-1185">Reference proteome</keyword>
<evidence type="ECO:0000259" key="4">
    <source>
        <dbReference type="Pfam" id="PF00149"/>
    </source>
</evidence>
<dbReference type="Gene3D" id="3.60.21.10">
    <property type="match status" value="1"/>
</dbReference>
<reference evidence="6 7" key="1">
    <citation type="journal article" date="2021" name="Arch. Microbiol.">
        <title>Harenicola maris gen. nov., sp. nov. isolated from the Sea of Japan shallow sediments.</title>
        <authorList>
            <person name="Romanenko L.A."/>
            <person name="Kurilenko V.V."/>
            <person name="Chernysheva N.Y."/>
            <person name="Tekutyeva L.A."/>
            <person name="Velansky P.V."/>
            <person name="Svetashev V.I."/>
            <person name="Isaeva M.P."/>
        </authorList>
    </citation>
    <scope>NUCLEOTIDE SEQUENCE [LARGE SCALE GENOMIC DNA]</scope>
    <source>
        <strain evidence="6 7">KMM 3653</strain>
    </source>
</reference>
<dbReference type="Pfam" id="PF00149">
    <property type="entry name" value="Metallophos"/>
    <property type="match status" value="1"/>
</dbReference>
<dbReference type="InterPro" id="IPR029052">
    <property type="entry name" value="Metallo-depent_PP-like"/>
</dbReference>
<gene>
    <name evidence="6" type="ORF">IV417_13090</name>
</gene>
<keyword evidence="3" id="KW-0547">Nucleotide-binding</keyword>
<feature type="domain" description="Calcineurin-like phosphoesterase" evidence="4">
    <location>
        <begin position="14"/>
        <end position="247"/>
    </location>
</feature>
<feature type="domain" description="5'-Nucleotidase C-terminal" evidence="5">
    <location>
        <begin position="354"/>
        <end position="518"/>
    </location>
</feature>
<dbReference type="InterPro" id="IPR004843">
    <property type="entry name" value="Calcineurin-like_PHP"/>
</dbReference>
<evidence type="ECO:0000256" key="3">
    <source>
        <dbReference type="RuleBase" id="RU362119"/>
    </source>
</evidence>
<name>A0AAP2CRP8_9RHOB</name>
<dbReference type="InterPro" id="IPR006146">
    <property type="entry name" value="5'-Nucleotdase_CS"/>
</dbReference>
<evidence type="ECO:0000313" key="7">
    <source>
        <dbReference type="Proteomes" id="UP001315686"/>
    </source>
</evidence>
<dbReference type="AlphaFoldDB" id="A0AAP2CRP8"/>
<dbReference type="PROSITE" id="PS00786">
    <property type="entry name" value="5_NUCLEOTIDASE_2"/>
    <property type="match status" value="1"/>
</dbReference>
<dbReference type="GO" id="GO:0016788">
    <property type="term" value="F:hydrolase activity, acting on ester bonds"/>
    <property type="evidence" value="ECO:0007669"/>
    <property type="project" value="InterPro"/>
</dbReference>
<dbReference type="Pfam" id="PF02872">
    <property type="entry name" value="5_nucleotid_C"/>
    <property type="match status" value="1"/>
</dbReference>
<protein>
    <submittedName>
        <fullName evidence="6">5'-nucleotidase C-terminal domain-containing protein</fullName>
    </submittedName>
</protein>
<evidence type="ECO:0000256" key="2">
    <source>
        <dbReference type="ARBA" id="ARBA00022729"/>
    </source>
</evidence>
<dbReference type="InterPro" id="IPR036907">
    <property type="entry name" value="5'-Nucleotdase_C_sf"/>
</dbReference>
<dbReference type="PANTHER" id="PTHR11575:SF6">
    <property type="entry name" value="2',3'-CYCLIC-NUCLEOTIDE 2'-PHOSPHODIESTERASE_3'-NUCLEOTIDASE"/>
    <property type="match status" value="1"/>
</dbReference>
<dbReference type="SUPFAM" id="SSF55816">
    <property type="entry name" value="5'-nucleotidase (syn. UDP-sugar hydrolase), C-terminal domain"/>
    <property type="match status" value="1"/>
</dbReference>
<dbReference type="RefSeq" id="WP_327794528.1">
    <property type="nucleotide sequence ID" value="NZ_JADQAZ010000002.1"/>
</dbReference>
<proteinExistence type="inferred from homology"/>